<sequence length="66" mass="7703">MNRRFLTQGLLYFILGIVFVFFAIQEVNRSGWGIFAYIIIAMAAIDFVTAFRMFYQGLRKNQTPSE</sequence>
<evidence type="ECO:0000313" key="2">
    <source>
        <dbReference type="EMBL" id="EUJ32042.1"/>
    </source>
</evidence>
<gene>
    <name evidence="2" type="ORF">MFLO_07642</name>
</gene>
<dbReference type="EMBL" id="AODF01000014">
    <property type="protein sequence ID" value="EUJ32042.1"/>
    <property type="molecule type" value="Genomic_DNA"/>
</dbReference>
<comment type="caution">
    <text evidence="2">The sequence shown here is derived from an EMBL/GenBank/DDBJ whole genome shotgun (WGS) entry which is preliminary data.</text>
</comment>
<feature type="transmembrane region" description="Helical" evidence="1">
    <location>
        <begin position="9"/>
        <end position="28"/>
    </location>
</feature>
<name>A0ABN0RFE1_9LIST</name>
<keyword evidence="1" id="KW-0812">Transmembrane</keyword>
<organism evidence="2 3">
    <name type="scientific">Listeria floridensis FSL S10-1187</name>
    <dbReference type="NCBI Taxonomy" id="1265817"/>
    <lineage>
        <taxon>Bacteria</taxon>
        <taxon>Bacillati</taxon>
        <taxon>Bacillota</taxon>
        <taxon>Bacilli</taxon>
        <taxon>Bacillales</taxon>
        <taxon>Listeriaceae</taxon>
        <taxon>Listeria</taxon>
    </lineage>
</organism>
<reference evidence="2 3" key="1">
    <citation type="journal article" date="2014" name="Int. J. Syst. Evol. Microbiol.">
        <title>Listeria floridensis sp. nov., Listeria aquatica sp. nov., Listeria cornellensis sp. nov., Listeria riparia sp. nov. and Listeria grandensis sp. nov., from agricultural and natural environments.</title>
        <authorList>
            <person name="den Bakker H.C."/>
            <person name="Warchocki S."/>
            <person name="Wright E.M."/>
            <person name="Allred A.F."/>
            <person name="Ahlstrom C."/>
            <person name="Manuel C.S."/>
            <person name="Stasiewicz M.J."/>
            <person name="Burrell A."/>
            <person name="Roof S."/>
            <person name="Strawn L."/>
            <person name="Fortes E.D."/>
            <person name="Nightingale K.K."/>
            <person name="Kephart D."/>
            <person name="Wiedmann M."/>
        </authorList>
    </citation>
    <scope>NUCLEOTIDE SEQUENCE [LARGE SCALE GENOMIC DNA]</scope>
    <source>
        <strain evidence="2 3">FSL S10-1187</strain>
    </source>
</reference>
<evidence type="ECO:0008006" key="4">
    <source>
        <dbReference type="Google" id="ProtNLM"/>
    </source>
</evidence>
<dbReference type="Proteomes" id="UP000019249">
    <property type="component" value="Unassembled WGS sequence"/>
</dbReference>
<protein>
    <recommendedName>
        <fullName evidence="4">DUF4305 domain-containing protein</fullName>
    </recommendedName>
</protein>
<dbReference type="Pfam" id="PF14146">
    <property type="entry name" value="DUF4305"/>
    <property type="match status" value="1"/>
</dbReference>
<evidence type="ECO:0000313" key="3">
    <source>
        <dbReference type="Proteomes" id="UP000019249"/>
    </source>
</evidence>
<evidence type="ECO:0000256" key="1">
    <source>
        <dbReference type="SAM" id="Phobius"/>
    </source>
</evidence>
<keyword evidence="1" id="KW-1133">Transmembrane helix</keyword>
<proteinExistence type="predicted"/>
<keyword evidence="3" id="KW-1185">Reference proteome</keyword>
<feature type="transmembrane region" description="Helical" evidence="1">
    <location>
        <begin position="34"/>
        <end position="55"/>
    </location>
</feature>
<dbReference type="InterPro" id="IPR025426">
    <property type="entry name" value="DUF4305"/>
</dbReference>
<dbReference type="RefSeq" id="WP_036097216.1">
    <property type="nucleotide sequence ID" value="NZ_AODF01000014.1"/>
</dbReference>
<keyword evidence="1" id="KW-0472">Membrane</keyword>
<accession>A0ABN0RFE1</accession>